<dbReference type="InterPro" id="IPR032675">
    <property type="entry name" value="LRR_dom_sf"/>
</dbReference>
<evidence type="ECO:0000313" key="1">
    <source>
        <dbReference type="EMBL" id="KAG2559245.1"/>
    </source>
</evidence>
<accession>A0A8T0PDZ6</accession>
<proteinExistence type="predicted"/>
<dbReference type="AlphaFoldDB" id="A0A8T0PDZ6"/>
<organism evidence="1 2">
    <name type="scientific">Panicum virgatum</name>
    <name type="common">Blackwell switchgrass</name>
    <dbReference type="NCBI Taxonomy" id="38727"/>
    <lineage>
        <taxon>Eukaryota</taxon>
        <taxon>Viridiplantae</taxon>
        <taxon>Streptophyta</taxon>
        <taxon>Embryophyta</taxon>
        <taxon>Tracheophyta</taxon>
        <taxon>Spermatophyta</taxon>
        <taxon>Magnoliopsida</taxon>
        <taxon>Liliopsida</taxon>
        <taxon>Poales</taxon>
        <taxon>Poaceae</taxon>
        <taxon>PACMAD clade</taxon>
        <taxon>Panicoideae</taxon>
        <taxon>Panicodae</taxon>
        <taxon>Paniceae</taxon>
        <taxon>Panicinae</taxon>
        <taxon>Panicum</taxon>
        <taxon>Panicum sect. Hiantes</taxon>
    </lineage>
</organism>
<protein>
    <submittedName>
        <fullName evidence="1">Uncharacterized protein</fullName>
    </submittedName>
</protein>
<comment type="caution">
    <text evidence="1">The sequence shown here is derived from an EMBL/GenBank/DDBJ whole genome shotgun (WGS) entry which is preliminary data.</text>
</comment>
<reference evidence="1" key="1">
    <citation type="submission" date="2020-05" db="EMBL/GenBank/DDBJ databases">
        <title>WGS assembly of Panicum virgatum.</title>
        <authorList>
            <person name="Lovell J.T."/>
            <person name="Jenkins J."/>
            <person name="Shu S."/>
            <person name="Juenger T.E."/>
            <person name="Schmutz J."/>
        </authorList>
    </citation>
    <scope>NUCLEOTIDE SEQUENCE</scope>
    <source>
        <strain evidence="1">AP13</strain>
    </source>
</reference>
<keyword evidence="2" id="KW-1185">Reference proteome</keyword>
<dbReference type="SUPFAM" id="SSF52058">
    <property type="entry name" value="L domain-like"/>
    <property type="match status" value="1"/>
</dbReference>
<evidence type="ECO:0000313" key="2">
    <source>
        <dbReference type="Proteomes" id="UP000823388"/>
    </source>
</evidence>
<dbReference type="Gene3D" id="3.80.10.10">
    <property type="entry name" value="Ribonuclease Inhibitor"/>
    <property type="match status" value="1"/>
</dbReference>
<gene>
    <name evidence="1" type="ORF">PVAP13_8NG080468</name>
</gene>
<name>A0A8T0PDZ6_PANVG</name>
<dbReference type="Proteomes" id="UP000823388">
    <property type="component" value="Chromosome 8N"/>
</dbReference>
<sequence>MELMVELRELNVKAVDVIRIGTTKFKWPRNHCKFRVVESPSYLEVLLQDSIPEMENLELLDLSGNSTMEALPNLTAASRLKVLILDGCDGLDNVEPGVLPSSLESFSFDGFGPASRWKHSLQIPGTEERPSSIKASQKPPRVSKISLQNVFLRGLPDLEELNLSDTAVQALDLEAMQLPHLERLFLLDCEKLRRMKWHDLGIPPLKLLYVDTRGNAGIRSMNDDCQGSQQDTSRPLAHIVITDVRFLRGFLSRYGLESDTVFGEQQFHLHLVSSTTLWHAQVKGTNKQKDAIPSDELSAPRAILSSLPYLSLRGNIVGENDDVCSVQDCAASTFAAPR</sequence>
<dbReference type="EMBL" id="CM029052">
    <property type="protein sequence ID" value="KAG2559245.1"/>
    <property type="molecule type" value="Genomic_DNA"/>
</dbReference>